<feature type="chain" id="PRO_5031528113" description="GPI mannosyltransferase 1" evidence="12">
    <location>
        <begin position="16"/>
        <end position="407"/>
    </location>
</feature>
<keyword evidence="9 11" id="KW-1133">Transmembrane helix</keyword>
<dbReference type="GO" id="GO:0005789">
    <property type="term" value="C:endoplasmic reticulum membrane"/>
    <property type="evidence" value="ECO:0007669"/>
    <property type="project" value="UniProtKB-SubCell"/>
</dbReference>
<evidence type="ECO:0000256" key="3">
    <source>
        <dbReference type="ARBA" id="ARBA00011071"/>
    </source>
</evidence>
<keyword evidence="5 11" id="KW-0328">Glycosyltransferase</keyword>
<sequence>MRLTPLLVLAGGLRAALILYGEWQDANLAVKYTDIDYTVFSDAARLVSQGGSPYDRDTYRYTPLLAFALLPNIHVHPAWGKVLFSICDLCVGWLAYTILCMRGCTPRTAAKYTAMWLFNPFTVPIGTRGNCEALVSALLLSVLHSLMHGRIYLAAVVYGVAVHTRIYPIIYALPILLFLNEDYPPCSRRWFSRNRIVFSVVSATVFVVLFGGCYALYGRMFLDEAFLYHVTRSDPRHNFSVKFYSIYLHHADFSPSTLKAILGFLPQMLVLVTLSIKFARDLPFCFFMETFAFVAFNKVCTAQYFVWFFAFLPLVLPSLSPLTLGSPATVALGVWGLTQVHWLAWAYALEFKGWHVFLPLWGASVLFLLGNIGVLCTLIRDYRCSPVFAGGKACSLRNVAGSSSKNK</sequence>
<proteinExistence type="inferred from homology"/>
<dbReference type="AlphaFoldDB" id="A0A7S0RXY5"/>
<evidence type="ECO:0000256" key="1">
    <source>
        <dbReference type="ARBA" id="ARBA00004477"/>
    </source>
</evidence>
<accession>A0A7S0RXY5</accession>
<dbReference type="GO" id="GO:1990529">
    <property type="term" value="C:glycosylphosphatidylinositol-mannosyltransferase I complex"/>
    <property type="evidence" value="ECO:0007669"/>
    <property type="project" value="TreeGrafter"/>
</dbReference>
<dbReference type="GO" id="GO:0006506">
    <property type="term" value="P:GPI anchor biosynthetic process"/>
    <property type="evidence" value="ECO:0007669"/>
    <property type="project" value="UniProtKB-UniPathway"/>
</dbReference>
<evidence type="ECO:0000256" key="8">
    <source>
        <dbReference type="ARBA" id="ARBA00022824"/>
    </source>
</evidence>
<dbReference type="GO" id="GO:0051751">
    <property type="term" value="F:alpha-1,4-mannosyltransferase activity"/>
    <property type="evidence" value="ECO:0007669"/>
    <property type="project" value="InterPro"/>
</dbReference>
<organism evidence="13">
    <name type="scientific">Pyramimonas obovata</name>
    <dbReference type="NCBI Taxonomy" id="1411642"/>
    <lineage>
        <taxon>Eukaryota</taxon>
        <taxon>Viridiplantae</taxon>
        <taxon>Chlorophyta</taxon>
        <taxon>Pyramimonadophyceae</taxon>
        <taxon>Pyramimonadales</taxon>
        <taxon>Pyramimonadaceae</taxon>
        <taxon>Pyramimonas</taxon>
        <taxon>Pyramimonas incertae sedis</taxon>
    </lineage>
</organism>
<protein>
    <recommendedName>
        <fullName evidence="11">GPI mannosyltransferase 1</fullName>
        <ecNumber evidence="11">2.4.1.-</ecNumber>
    </recommendedName>
    <alternativeName>
        <fullName evidence="11">GPI mannosyltransferase I</fullName>
    </alternativeName>
</protein>
<evidence type="ECO:0000256" key="7">
    <source>
        <dbReference type="ARBA" id="ARBA00022692"/>
    </source>
</evidence>
<dbReference type="PANTHER" id="PTHR12886">
    <property type="entry name" value="PIG-M MANNOSYLTRANSFERASE"/>
    <property type="match status" value="1"/>
</dbReference>
<evidence type="ECO:0000256" key="12">
    <source>
        <dbReference type="SAM" id="SignalP"/>
    </source>
</evidence>
<keyword evidence="7 11" id="KW-0812">Transmembrane</keyword>
<dbReference type="InterPro" id="IPR007704">
    <property type="entry name" value="PIG-M"/>
</dbReference>
<feature type="transmembrane region" description="Helical" evidence="11">
    <location>
        <begin position="291"/>
        <end position="316"/>
    </location>
</feature>
<keyword evidence="10 11" id="KW-0472">Membrane</keyword>
<evidence type="ECO:0000256" key="2">
    <source>
        <dbReference type="ARBA" id="ARBA00004687"/>
    </source>
</evidence>
<dbReference type="Pfam" id="PF05007">
    <property type="entry name" value="Mannosyl_trans"/>
    <property type="match status" value="1"/>
</dbReference>
<evidence type="ECO:0000256" key="6">
    <source>
        <dbReference type="ARBA" id="ARBA00022679"/>
    </source>
</evidence>
<gene>
    <name evidence="13" type="ORF">POBO1169_LOCUS19743</name>
</gene>
<keyword evidence="8 11" id="KW-0256">Endoplasmic reticulum</keyword>
<comment type="function">
    <text evidence="11">Catalytic subunit of the glycosylphosphatidylinositol-mannosyltransferase I complex which catalyzes the transfer of the first mannose, via an alpha-1,4 bond from a dolichol-phosphate-mannose (Dol-P-Man) to the glucosaminyl acyl phosphatidylinositol (GlcN-(acyl)PI) intermediate to generate alpha-D-Man-(1-&gt;4)-alpha-D-GlcN-(1-&gt;6)-(1-radyl,2-acyl-sn-glycero-3-phospho)-2-acyl-inositol and participates in the sixth step of the glycosylphosphatidylinositol-anchor biosynthesis.</text>
</comment>
<name>A0A7S0RXY5_9CHLO</name>
<evidence type="ECO:0000256" key="11">
    <source>
        <dbReference type="RuleBase" id="RU365064"/>
    </source>
</evidence>
<evidence type="ECO:0000313" key="13">
    <source>
        <dbReference type="EMBL" id="CAD8690812.1"/>
    </source>
</evidence>
<dbReference type="PANTHER" id="PTHR12886:SF0">
    <property type="entry name" value="GPI MANNOSYLTRANSFERASE 1"/>
    <property type="match status" value="1"/>
</dbReference>
<feature type="transmembrane region" description="Helical" evidence="11">
    <location>
        <begin position="196"/>
        <end position="217"/>
    </location>
</feature>
<dbReference type="UniPathway" id="UPA00196"/>
<comment type="subcellular location">
    <subcellularLocation>
        <location evidence="1 11">Endoplasmic reticulum membrane</location>
        <topology evidence="1 11">Multi-pass membrane protein</topology>
    </subcellularLocation>
</comment>
<dbReference type="EMBL" id="HBFA01039524">
    <property type="protein sequence ID" value="CAD8690812.1"/>
    <property type="molecule type" value="Transcribed_RNA"/>
</dbReference>
<feature type="transmembrane region" description="Helical" evidence="11">
    <location>
        <begin position="151"/>
        <end position="176"/>
    </location>
</feature>
<dbReference type="GO" id="GO:0004376">
    <property type="term" value="F:GPI mannosyltransferase activity"/>
    <property type="evidence" value="ECO:0007669"/>
    <property type="project" value="InterPro"/>
</dbReference>
<keyword evidence="6 11" id="KW-0808">Transferase</keyword>
<evidence type="ECO:0000256" key="10">
    <source>
        <dbReference type="ARBA" id="ARBA00023136"/>
    </source>
</evidence>
<feature type="transmembrane region" description="Helical" evidence="11">
    <location>
        <begin position="260"/>
        <end position="279"/>
    </location>
</feature>
<evidence type="ECO:0000256" key="9">
    <source>
        <dbReference type="ARBA" id="ARBA00022989"/>
    </source>
</evidence>
<keyword evidence="12" id="KW-0732">Signal</keyword>
<comment type="pathway">
    <text evidence="2 11">Glycolipid biosynthesis; glycosylphosphatidylinositol-anchor biosynthesis.</text>
</comment>
<dbReference type="EC" id="2.4.1.-" evidence="11"/>
<comment type="caution">
    <text evidence="11">Lacks conserved residue(s) required for the propagation of feature annotation.</text>
</comment>
<keyword evidence="4 11" id="KW-0337">GPI-anchor biosynthesis</keyword>
<reference evidence="13" key="1">
    <citation type="submission" date="2021-01" db="EMBL/GenBank/DDBJ databases">
        <authorList>
            <person name="Corre E."/>
            <person name="Pelletier E."/>
            <person name="Niang G."/>
            <person name="Scheremetjew M."/>
            <person name="Finn R."/>
            <person name="Kale V."/>
            <person name="Holt S."/>
            <person name="Cochrane G."/>
            <person name="Meng A."/>
            <person name="Brown T."/>
            <person name="Cohen L."/>
        </authorList>
    </citation>
    <scope>NUCLEOTIDE SEQUENCE</scope>
    <source>
        <strain evidence="13">CCMP722</strain>
    </source>
</reference>
<evidence type="ECO:0000256" key="5">
    <source>
        <dbReference type="ARBA" id="ARBA00022676"/>
    </source>
</evidence>
<feature type="signal peptide" evidence="12">
    <location>
        <begin position="1"/>
        <end position="15"/>
    </location>
</feature>
<comment type="similarity">
    <text evidence="3 11">Belongs to the PIGM family.</text>
</comment>
<feature type="transmembrane region" description="Helical" evidence="11">
    <location>
        <begin position="360"/>
        <end position="379"/>
    </location>
</feature>
<evidence type="ECO:0000256" key="4">
    <source>
        <dbReference type="ARBA" id="ARBA00022502"/>
    </source>
</evidence>